<evidence type="ECO:0000313" key="1">
    <source>
        <dbReference type="EMBL" id="SFD55205.1"/>
    </source>
</evidence>
<name>A0A1I1T9E4_9GAMM</name>
<dbReference type="Proteomes" id="UP000198862">
    <property type="component" value="Unassembled WGS sequence"/>
</dbReference>
<evidence type="ECO:0000313" key="2">
    <source>
        <dbReference type="Proteomes" id="UP000198862"/>
    </source>
</evidence>
<organism evidence="1 2">
    <name type="scientific">Pseudoalteromonas denitrificans DSM 6059</name>
    <dbReference type="NCBI Taxonomy" id="1123010"/>
    <lineage>
        <taxon>Bacteria</taxon>
        <taxon>Pseudomonadati</taxon>
        <taxon>Pseudomonadota</taxon>
        <taxon>Gammaproteobacteria</taxon>
        <taxon>Alteromonadales</taxon>
        <taxon>Pseudoalteromonadaceae</taxon>
        <taxon>Pseudoalteromonas</taxon>
    </lineage>
</organism>
<reference evidence="1 2" key="1">
    <citation type="submission" date="2016-10" db="EMBL/GenBank/DDBJ databases">
        <authorList>
            <person name="de Groot N.N."/>
        </authorList>
    </citation>
    <scope>NUCLEOTIDE SEQUENCE [LARGE SCALE GENOMIC DNA]</scope>
    <source>
        <strain evidence="1 2">DSM 6059</strain>
    </source>
</reference>
<sequence>MKLTCLKKLSSALIDCPVKFEFGGVLFDFTAQVKLVDEVTLTAMTTGEKVSDKKTVKDLLVGWSGFNDEGKNVPFDKETLDEMLVYGAISGRLAVECVNAQYRVIEKN</sequence>
<dbReference type="RefSeq" id="WP_091990849.1">
    <property type="nucleotide sequence ID" value="NZ_FOLO01000067.1"/>
</dbReference>
<dbReference type="AlphaFoldDB" id="A0A1I1T9E4"/>
<protein>
    <recommendedName>
        <fullName evidence="3">Phage protein</fullName>
    </recommendedName>
</protein>
<dbReference type="EMBL" id="FOLO01000067">
    <property type="protein sequence ID" value="SFD55205.1"/>
    <property type="molecule type" value="Genomic_DNA"/>
</dbReference>
<dbReference type="STRING" id="1123010.SAMN02745724_04829"/>
<dbReference type="OrthoDB" id="6299531at2"/>
<accession>A0A1I1T9E4</accession>
<keyword evidence="2" id="KW-1185">Reference proteome</keyword>
<evidence type="ECO:0008006" key="3">
    <source>
        <dbReference type="Google" id="ProtNLM"/>
    </source>
</evidence>
<proteinExistence type="predicted"/>
<gene>
    <name evidence="1" type="ORF">SAMN02745724_04829</name>
</gene>